<keyword evidence="1" id="KW-0472">Membrane</keyword>
<feature type="non-terminal residue" evidence="2">
    <location>
        <position position="1"/>
    </location>
</feature>
<sequence>RILFIQKKITCEFLLSAVSFGQLNALCFIFLKIWVSILFIMLLCYYLIVIFLLCFLYVIVMLLLFLFIFLYTILLLIHCLHNGAHVKYIRHVIVEWGRLNES</sequence>
<dbReference type="EMBL" id="JASPKZ010000432">
    <property type="protein sequence ID" value="KAJ9600332.1"/>
    <property type="molecule type" value="Genomic_DNA"/>
</dbReference>
<reference evidence="2" key="2">
    <citation type="submission" date="2023-05" db="EMBL/GenBank/DDBJ databases">
        <authorList>
            <person name="Fouks B."/>
        </authorList>
    </citation>
    <scope>NUCLEOTIDE SEQUENCE</scope>
    <source>
        <strain evidence="2">Stay&amp;Tobe</strain>
        <tissue evidence="2">Testes</tissue>
    </source>
</reference>
<keyword evidence="1" id="KW-0812">Transmembrane</keyword>
<proteinExistence type="predicted"/>
<name>A0AAD8ALD5_DIPPU</name>
<feature type="transmembrane region" description="Helical" evidence="1">
    <location>
        <begin position="55"/>
        <end position="80"/>
    </location>
</feature>
<keyword evidence="1" id="KW-1133">Transmembrane helix</keyword>
<evidence type="ECO:0000313" key="3">
    <source>
        <dbReference type="Proteomes" id="UP001233999"/>
    </source>
</evidence>
<reference evidence="2" key="1">
    <citation type="journal article" date="2023" name="IScience">
        <title>Live-bearing cockroach genome reveals convergent evolutionary mechanisms linked to viviparity in insects and beyond.</title>
        <authorList>
            <person name="Fouks B."/>
            <person name="Harrison M.C."/>
            <person name="Mikhailova A.A."/>
            <person name="Marchal E."/>
            <person name="English S."/>
            <person name="Carruthers M."/>
            <person name="Jennings E.C."/>
            <person name="Chiamaka E.L."/>
            <person name="Frigard R.A."/>
            <person name="Pippel M."/>
            <person name="Attardo G.M."/>
            <person name="Benoit J.B."/>
            <person name="Bornberg-Bauer E."/>
            <person name="Tobe S.S."/>
        </authorList>
    </citation>
    <scope>NUCLEOTIDE SEQUENCE</scope>
    <source>
        <strain evidence="2">Stay&amp;Tobe</strain>
    </source>
</reference>
<accession>A0AAD8ALD5</accession>
<feature type="non-terminal residue" evidence="2">
    <location>
        <position position="102"/>
    </location>
</feature>
<comment type="caution">
    <text evidence="2">The sequence shown here is derived from an EMBL/GenBank/DDBJ whole genome shotgun (WGS) entry which is preliminary data.</text>
</comment>
<gene>
    <name evidence="2" type="ORF">L9F63_009408</name>
</gene>
<dbReference type="Proteomes" id="UP001233999">
    <property type="component" value="Unassembled WGS sequence"/>
</dbReference>
<evidence type="ECO:0000313" key="2">
    <source>
        <dbReference type="EMBL" id="KAJ9600332.1"/>
    </source>
</evidence>
<protein>
    <submittedName>
        <fullName evidence="2">Uncharacterized protein</fullName>
    </submittedName>
</protein>
<feature type="transmembrane region" description="Helical" evidence="1">
    <location>
        <begin position="23"/>
        <end position="49"/>
    </location>
</feature>
<evidence type="ECO:0000256" key="1">
    <source>
        <dbReference type="SAM" id="Phobius"/>
    </source>
</evidence>
<organism evidence="2 3">
    <name type="scientific">Diploptera punctata</name>
    <name type="common">Pacific beetle cockroach</name>
    <dbReference type="NCBI Taxonomy" id="6984"/>
    <lineage>
        <taxon>Eukaryota</taxon>
        <taxon>Metazoa</taxon>
        <taxon>Ecdysozoa</taxon>
        <taxon>Arthropoda</taxon>
        <taxon>Hexapoda</taxon>
        <taxon>Insecta</taxon>
        <taxon>Pterygota</taxon>
        <taxon>Neoptera</taxon>
        <taxon>Polyneoptera</taxon>
        <taxon>Dictyoptera</taxon>
        <taxon>Blattodea</taxon>
        <taxon>Blaberoidea</taxon>
        <taxon>Blaberidae</taxon>
        <taxon>Diplopterinae</taxon>
        <taxon>Diploptera</taxon>
    </lineage>
</organism>
<dbReference type="AlphaFoldDB" id="A0AAD8ALD5"/>
<keyword evidence="3" id="KW-1185">Reference proteome</keyword>